<dbReference type="InterPro" id="IPR050680">
    <property type="entry name" value="YpeA/RimI_acetyltransf"/>
</dbReference>
<dbReference type="GO" id="GO:0016747">
    <property type="term" value="F:acyltransferase activity, transferring groups other than amino-acyl groups"/>
    <property type="evidence" value="ECO:0007669"/>
    <property type="project" value="InterPro"/>
</dbReference>
<dbReference type="PANTHER" id="PTHR43420:SF12">
    <property type="entry name" value="N-ACETYLTRANSFERASE DOMAIN-CONTAINING PROTEIN"/>
    <property type="match status" value="1"/>
</dbReference>
<dbReference type="PANTHER" id="PTHR43420">
    <property type="entry name" value="ACETYLTRANSFERASE"/>
    <property type="match status" value="1"/>
</dbReference>
<dbReference type="AlphaFoldDB" id="A0A7V8VEI0"/>
<dbReference type="InterPro" id="IPR000182">
    <property type="entry name" value="GNAT_dom"/>
</dbReference>
<keyword evidence="6" id="KW-1185">Reference proteome</keyword>
<dbReference type="EMBL" id="JACEFB010000005">
    <property type="protein sequence ID" value="MBA2226390.1"/>
    <property type="molecule type" value="Genomic_DNA"/>
</dbReference>
<evidence type="ECO:0000256" key="3">
    <source>
        <dbReference type="SAM" id="MobiDB-lite"/>
    </source>
</evidence>
<sequence length="212" mass="23188">MKYHKRYMMECALSEEPGWEVRLPPGYVWVPWSDAVVERHAAVLYESFRDSPDATILPSLGTVTGCLVLVRTLARWRGFCPAANWLIAYQNSQDVACLQAALDTRDHGVIINLAVLSPHRGQGLGTALLRRGLQGLYQAGARRVYLEVTASNQAALNLYRRHHFRCYKTLYREAIAGEGAACKPGTGCSGAADREGAPAEAGEPSFPPATSN</sequence>
<reference evidence="5 6" key="1">
    <citation type="submission" date="2020-07" db="EMBL/GenBank/DDBJ databases">
        <title>Thermogemmata thermophila gen. nov., sp. nov., a novel moderate thermophilic planctomycete from a Kamchatka hot spring.</title>
        <authorList>
            <person name="Elcheninov A.G."/>
            <person name="Podosokorskaya O.A."/>
            <person name="Kovaleva O.L."/>
            <person name="Novikov A."/>
            <person name="Bonch-Osmolovskaya E.A."/>
            <person name="Toshchakov S.V."/>
            <person name="Kublanov I.V."/>
        </authorList>
    </citation>
    <scope>NUCLEOTIDE SEQUENCE [LARGE SCALE GENOMIC DNA]</scope>
    <source>
        <strain evidence="5 6">2918</strain>
    </source>
</reference>
<comment type="caution">
    <text evidence="5">The sequence shown here is derived from an EMBL/GenBank/DDBJ whole genome shotgun (WGS) entry which is preliminary data.</text>
</comment>
<proteinExistence type="predicted"/>
<keyword evidence="1 5" id="KW-0808">Transferase</keyword>
<protein>
    <submittedName>
        <fullName evidence="5">GNAT family N-acetyltransferase</fullName>
    </submittedName>
</protein>
<evidence type="ECO:0000256" key="1">
    <source>
        <dbReference type="ARBA" id="ARBA00022679"/>
    </source>
</evidence>
<evidence type="ECO:0000259" key="4">
    <source>
        <dbReference type="PROSITE" id="PS51186"/>
    </source>
</evidence>
<keyword evidence="2" id="KW-0012">Acyltransferase</keyword>
<dbReference type="RefSeq" id="WP_194537819.1">
    <property type="nucleotide sequence ID" value="NZ_JACEFB010000005.1"/>
</dbReference>
<dbReference type="Proteomes" id="UP000542342">
    <property type="component" value="Unassembled WGS sequence"/>
</dbReference>
<gene>
    <name evidence="5" type="ORF">H0921_09485</name>
</gene>
<evidence type="ECO:0000256" key="2">
    <source>
        <dbReference type="ARBA" id="ARBA00023315"/>
    </source>
</evidence>
<dbReference type="Pfam" id="PF00583">
    <property type="entry name" value="Acetyltransf_1"/>
    <property type="match status" value="1"/>
</dbReference>
<feature type="region of interest" description="Disordered" evidence="3">
    <location>
        <begin position="186"/>
        <end position="212"/>
    </location>
</feature>
<dbReference type="PROSITE" id="PS51186">
    <property type="entry name" value="GNAT"/>
    <property type="match status" value="1"/>
</dbReference>
<evidence type="ECO:0000313" key="6">
    <source>
        <dbReference type="Proteomes" id="UP000542342"/>
    </source>
</evidence>
<dbReference type="Gene3D" id="3.40.630.30">
    <property type="match status" value="1"/>
</dbReference>
<name>A0A7V8VEI0_9BACT</name>
<organism evidence="5 6">
    <name type="scientific">Thermogemmata fonticola</name>
    <dbReference type="NCBI Taxonomy" id="2755323"/>
    <lineage>
        <taxon>Bacteria</taxon>
        <taxon>Pseudomonadati</taxon>
        <taxon>Planctomycetota</taxon>
        <taxon>Planctomycetia</taxon>
        <taxon>Gemmatales</taxon>
        <taxon>Gemmataceae</taxon>
        <taxon>Thermogemmata</taxon>
    </lineage>
</organism>
<feature type="domain" description="N-acetyltransferase" evidence="4">
    <location>
        <begin position="46"/>
        <end position="178"/>
    </location>
</feature>
<accession>A0A7V8VEI0</accession>
<dbReference type="SUPFAM" id="SSF55729">
    <property type="entry name" value="Acyl-CoA N-acyltransferases (Nat)"/>
    <property type="match status" value="1"/>
</dbReference>
<evidence type="ECO:0000313" key="5">
    <source>
        <dbReference type="EMBL" id="MBA2226390.1"/>
    </source>
</evidence>
<dbReference type="CDD" id="cd04301">
    <property type="entry name" value="NAT_SF"/>
    <property type="match status" value="1"/>
</dbReference>
<dbReference type="InterPro" id="IPR016181">
    <property type="entry name" value="Acyl_CoA_acyltransferase"/>
</dbReference>